<evidence type="ECO:0000256" key="3">
    <source>
        <dbReference type="ARBA" id="ARBA00022833"/>
    </source>
</evidence>
<dbReference type="InterPro" id="IPR001876">
    <property type="entry name" value="Znf_RanBP2"/>
</dbReference>
<accession>A0A8H2VPY5</accession>
<evidence type="ECO:0000256" key="4">
    <source>
        <dbReference type="PROSITE-ProRule" id="PRU00322"/>
    </source>
</evidence>
<feature type="region of interest" description="Disordered" evidence="5">
    <location>
        <begin position="1521"/>
        <end position="1556"/>
    </location>
</feature>
<dbReference type="Gene3D" id="4.10.1060.10">
    <property type="entry name" value="Zinc finger, RanBP2-type"/>
    <property type="match status" value="1"/>
</dbReference>
<dbReference type="PROSITE" id="PS50158">
    <property type="entry name" value="ZF_CCHC"/>
    <property type="match status" value="1"/>
</dbReference>
<keyword evidence="1" id="KW-0479">Metal-binding</keyword>
<feature type="compositionally biased region" description="Polar residues" evidence="5">
    <location>
        <begin position="895"/>
        <end position="909"/>
    </location>
</feature>
<dbReference type="PROSITE" id="PS50199">
    <property type="entry name" value="ZF_RANBP2_2"/>
    <property type="match status" value="1"/>
</dbReference>
<dbReference type="InterPro" id="IPR036875">
    <property type="entry name" value="Znf_CCHC_sf"/>
</dbReference>
<dbReference type="Proteomes" id="UP000624404">
    <property type="component" value="Unassembled WGS sequence"/>
</dbReference>
<feature type="compositionally biased region" description="Polar residues" evidence="5">
    <location>
        <begin position="1334"/>
        <end position="1354"/>
    </location>
</feature>
<feature type="compositionally biased region" description="Low complexity" evidence="5">
    <location>
        <begin position="1527"/>
        <end position="1550"/>
    </location>
</feature>
<evidence type="ECO:0000256" key="2">
    <source>
        <dbReference type="ARBA" id="ARBA00022771"/>
    </source>
</evidence>
<evidence type="ECO:0000259" key="7">
    <source>
        <dbReference type="PROSITE" id="PS50199"/>
    </source>
</evidence>
<feature type="region of interest" description="Disordered" evidence="5">
    <location>
        <begin position="1385"/>
        <end position="1418"/>
    </location>
</feature>
<dbReference type="SMART" id="SM00343">
    <property type="entry name" value="ZnF_C2HC"/>
    <property type="match status" value="3"/>
</dbReference>
<feature type="compositionally biased region" description="Polar residues" evidence="5">
    <location>
        <begin position="1184"/>
        <end position="1216"/>
    </location>
</feature>
<feature type="region of interest" description="Disordered" evidence="5">
    <location>
        <begin position="219"/>
        <end position="253"/>
    </location>
</feature>
<feature type="domain" description="RanBP2-type" evidence="7">
    <location>
        <begin position="1676"/>
        <end position="1707"/>
    </location>
</feature>
<feature type="compositionally biased region" description="Polar residues" evidence="5">
    <location>
        <begin position="805"/>
        <end position="820"/>
    </location>
</feature>
<feature type="compositionally biased region" description="Basic and acidic residues" evidence="5">
    <location>
        <begin position="877"/>
        <end position="894"/>
    </location>
</feature>
<dbReference type="OrthoDB" id="4777753at2759"/>
<feature type="region of interest" description="Disordered" evidence="5">
    <location>
        <begin position="626"/>
        <end position="654"/>
    </location>
</feature>
<keyword evidence="9" id="KW-1185">Reference proteome</keyword>
<comment type="caution">
    <text evidence="8">The sequence shown here is derived from an EMBL/GenBank/DDBJ whole genome shotgun (WGS) entry which is preliminary data.</text>
</comment>
<feature type="compositionally biased region" description="Polar residues" evidence="5">
    <location>
        <begin position="990"/>
        <end position="1006"/>
    </location>
</feature>
<feature type="region of interest" description="Disordered" evidence="5">
    <location>
        <begin position="1274"/>
        <end position="1355"/>
    </location>
</feature>
<sequence>MSGHSNHVCELELMGRRAYARGISYKSFYSWYGSILDRLQTEIRRDGSDIPEHFLSLTAQVETWKYFWPNEASLANIPTCNRREPHTYSEAQNQATALFEEPSPSPGLTLSENAPVYSDDIGETIFPRDAQPSSATTTCSAHSFASSPSSASVNCAHLLSIEQNVSQEKFIPPVPLKSLPTEQSLQKPIVRLPSTFQPLVGSLHNTTPSVNKLVTEKTPRLDGLDDGANNDIKDEPHGVADASESPFPYKPRANNKDHIDIAARQERWGCCANCHAKDHLLQFCMGPVDKFGFISGCPRCNTMTHLFEHCPNQTENESTSYLNYLVMSRHNRPPIRWTQDIRGIPNFWNHSMRPWTCEFSLKQASKHRDSYNNSGRLERNIYYDPAWHNPDTVPFQAYPKQRVQDMRPGEESNLGKLFDEVVLEHARTIDHLHRLERFRGLFGQDSTLLSQKFEEVLYLSNQISSKMLEKRNRILNLARSLDYIADLEWKEASGKSLLPHEAEAMKTKEARLIVLATRIDHYLGELHASYDNEMGLKERITRLLSQVRCLVNFESMQKNGATLNNVILEAIATSREKEKILKVWFGAYRRRFSLPPEPFFIMVSKKTASCTDFRDFAYSSFHALHYMPPPESPPPRRRKNPETMSSPTMDLKDTADQNSNILNRHSANDDMYRAYEQNHGRSRSPHDRQDSLPPAKDLPSVPLNTAPSSNDSNRPMELAGSVRYKVALSKEQKALEKEISGLQREIKAIEGFEKRTETLTTKQLEQVAKKEKKKARLASLRRHQENGPGSQTVRMIHKLEKSHSSRFTHAQQKIGSVNRTGSGIGQSSINPSSSIDSPPRLPSQVNNFQKKVIESKPRVSANSYAGKAAHAPPKLKPPREKYRKNKEVSSKQEEWPSTSSQARISSPTVTRDAKPISYAEKLRQMPPKSPPKQQRRETNIRPEARDESPSRSSEANSEAKELNFDVAKGAPTIPHAEKSGQIPHKPETPPAQQGHESPNISNLQEWPAMSSQTEVLGSNVTDRAPGISYAEMLAQEPPNSEALEEHYSVRDSSSAEEEWPPISSQTEVLSSGVIGRALEISNAEKIVQEQISPKLESSKESTILKSPAPFPILSAMETQSVASDESESTSYSDIASGLKKTSQDIKASFKVLKSKLPPPVYEIQEDFSSLNELQYSPVAEKETASTSNPASKISSSGEVFQEASTPVSVEQQSTSSMYVAPHRRRMPSFCSMKSSSSLQSGNTNIYLPPPRRRLSSASSVEFILPSNSLSLNKRRVSSGSMGHFSYKSNTYNPPRARSPKAQPNQLNSHTPTLRVLSEVFREDSDISVPEESQDINSKEQTSPLHSPALNNNQLLFPPTEYSERATRRCFSTPPSLDAEDMDLRGNISRASSPGSTNLQQKQTRTLRRPEKRRALCSGSSVSIQTSSLLVPSIAGLQSGIAHNYNGSSKVSSRTGSSVGSLSDTDFSFELPLPDDFDISFELEHPDEFDTSLHHPHPDDFLLSDDEDDLKECRVLNPPDSFKLDTLSDSSSNQDDINANADADATTSNNNPNIQEAPLDSWADERENIICWQCNKVGHFTAECPERAFNPLIEEISHSNTTMTSEHNANQATGVQDPSTLHQETSLNISTPTVRTETGQRTQQQEEEDENSLERKHPSPTHPPGAMRDNGSIVQFDAGDWKCGSNGCDYWNFAGNTCCLWCGASPNTAAVILGSRIAGAAHSTV</sequence>
<feature type="region of interest" description="Disordered" evidence="5">
    <location>
        <begin position="1230"/>
        <end position="1250"/>
    </location>
</feature>
<proteinExistence type="predicted"/>
<evidence type="ECO:0000259" key="6">
    <source>
        <dbReference type="PROSITE" id="PS50158"/>
    </source>
</evidence>
<evidence type="ECO:0000256" key="1">
    <source>
        <dbReference type="ARBA" id="ARBA00022723"/>
    </source>
</evidence>
<protein>
    <submittedName>
        <fullName evidence="8">1b034a1f-36a0-4486-b837-4464abd6160b</fullName>
    </submittedName>
</protein>
<feature type="compositionally biased region" description="Low complexity" evidence="5">
    <location>
        <begin position="1632"/>
        <end position="1642"/>
    </location>
</feature>
<evidence type="ECO:0000313" key="8">
    <source>
        <dbReference type="EMBL" id="CAD6442804.1"/>
    </source>
</evidence>
<dbReference type="InterPro" id="IPR001878">
    <property type="entry name" value="Znf_CCHC"/>
</dbReference>
<feature type="region of interest" description="Disordered" evidence="5">
    <location>
        <begin position="1178"/>
        <end position="1216"/>
    </location>
</feature>
<reference evidence="8" key="1">
    <citation type="submission" date="2020-10" db="EMBL/GenBank/DDBJ databases">
        <authorList>
            <person name="Kusch S."/>
        </authorList>
    </citation>
    <scope>NUCLEOTIDE SEQUENCE</scope>
    <source>
        <strain evidence="8">SwB9</strain>
    </source>
</reference>
<evidence type="ECO:0000313" key="9">
    <source>
        <dbReference type="Proteomes" id="UP000624404"/>
    </source>
</evidence>
<keyword evidence="2 4" id="KW-0863">Zinc-finger</keyword>
<dbReference type="GO" id="GO:0003676">
    <property type="term" value="F:nucleic acid binding"/>
    <property type="evidence" value="ECO:0007669"/>
    <property type="project" value="InterPro"/>
</dbReference>
<feature type="compositionally biased region" description="Basic and acidic residues" evidence="5">
    <location>
        <begin position="677"/>
        <end position="690"/>
    </location>
</feature>
<feature type="region of interest" description="Disordered" evidence="5">
    <location>
        <begin position="1038"/>
        <end position="1064"/>
    </location>
</feature>
<feature type="region of interest" description="Disordered" evidence="5">
    <location>
        <begin position="802"/>
        <end position="1006"/>
    </location>
</feature>
<evidence type="ECO:0000256" key="5">
    <source>
        <dbReference type="SAM" id="MobiDB-lite"/>
    </source>
</evidence>
<dbReference type="PROSITE" id="PS01358">
    <property type="entry name" value="ZF_RANBP2_1"/>
    <property type="match status" value="1"/>
</dbReference>
<feature type="compositionally biased region" description="Polar residues" evidence="5">
    <location>
        <begin position="1116"/>
        <end position="1133"/>
    </location>
</feature>
<dbReference type="SUPFAM" id="SSF57756">
    <property type="entry name" value="Retrovirus zinc finger-like domains"/>
    <property type="match status" value="1"/>
</dbReference>
<feature type="compositionally biased region" description="Polar residues" evidence="5">
    <location>
        <begin position="1388"/>
        <end position="1403"/>
    </location>
</feature>
<feature type="compositionally biased region" description="Basic and acidic residues" evidence="5">
    <location>
        <begin position="934"/>
        <end position="949"/>
    </location>
</feature>
<gene>
    <name evidence="8" type="ORF">SCLTRI_LOCUS2596</name>
</gene>
<feature type="compositionally biased region" description="Polar residues" evidence="5">
    <location>
        <begin position="702"/>
        <end position="713"/>
    </location>
</feature>
<feature type="compositionally biased region" description="Polar residues" evidence="5">
    <location>
        <begin position="1301"/>
        <end position="1311"/>
    </location>
</feature>
<dbReference type="EMBL" id="CAJHIA010000009">
    <property type="protein sequence ID" value="CAD6442804.1"/>
    <property type="molecule type" value="Genomic_DNA"/>
</dbReference>
<feature type="compositionally biased region" description="Polar residues" evidence="5">
    <location>
        <begin position="1602"/>
        <end position="1631"/>
    </location>
</feature>
<feature type="compositionally biased region" description="Low complexity" evidence="5">
    <location>
        <begin position="825"/>
        <end position="838"/>
    </location>
</feature>
<organism evidence="8 9">
    <name type="scientific">Sclerotinia trifoliorum</name>
    <dbReference type="NCBI Taxonomy" id="28548"/>
    <lineage>
        <taxon>Eukaryota</taxon>
        <taxon>Fungi</taxon>
        <taxon>Dikarya</taxon>
        <taxon>Ascomycota</taxon>
        <taxon>Pezizomycotina</taxon>
        <taxon>Leotiomycetes</taxon>
        <taxon>Helotiales</taxon>
        <taxon>Sclerotiniaceae</taxon>
        <taxon>Sclerotinia</taxon>
    </lineage>
</organism>
<feature type="domain" description="CCHC-type" evidence="6">
    <location>
        <begin position="1570"/>
        <end position="1585"/>
    </location>
</feature>
<feature type="region of interest" description="Disordered" evidence="5">
    <location>
        <begin position="1115"/>
        <end position="1140"/>
    </location>
</feature>
<feature type="compositionally biased region" description="Low complexity" evidence="5">
    <location>
        <begin position="1230"/>
        <end position="1240"/>
    </location>
</feature>
<name>A0A8H2VPY5_9HELO</name>
<dbReference type="GO" id="GO:0008270">
    <property type="term" value="F:zinc ion binding"/>
    <property type="evidence" value="ECO:0007669"/>
    <property type="project" value="UniProtKB-KW"/>
</dbReference>
<keyword evidence="3" id="KW-0862">Zinc</keyword>
<feature type="region of interest" description="Disordered" evidence="5">
    <location>
        <begin position="1602"/>
        <end position="1671"/>
    </location>
</feature>
<feature type="region of interest" description="Disordered" evidence="5">
    <location>
        <begin position="677"/>
        <end position="716"/>
    </location>
</feature>